<dbReference type="PROSITE" id="PS51935">
    <property type="entry name" value="NLPC_P60"/>
    <property type="match status" value="1"/>
</dbReference>
<keyword evidence="9" id="KW-1185">Reference proteome</keyword>
<evidence type="ECO:0000256" key="2">
    <source>
        <dbReference type="ARBA" id="ARBA00022670"/>
    </source>
</evidence>
<keyword evidence="6" id="KW-0732">Signal</keyword>
<dbReference type="InterPro" id="IPR000064">
    <property type="entry name" value="NLP_P60_dom"/>
</dbReference>
<dbReference type="SUPFAM" id="SSF54001">
    <property type="entry name" value="Cysteine proteinases"/>
    <property type="match status" value="1"/>
</dbReference>
<feature type="chain" id="PRO_5042111534" evidence="6">
    <location>
        <begin position="23"/>
        <end position="332"/>
    </location>
</feature>
<feature type="coiled-coil region" evidence="5">
    <location>
        <begin position="40"/>
        <end position="74"/>
    </location>
</feature>
<organism evidence="8 9">
    <name type="scientific">Candidatus Planktophila lacus</name>
    <dbReference type="NCBI Taxonomy" id="1884913"/>
    <lineage>
        <taxon>Bacteria</taxon>
        <taxon>Bacillati</taxon>
        <taxon>Actinomycetota</taxon>
        <taxon>Actinomycetes</taxon>
        <taxon>Candidatus Nanopelagicales</taxon>
        <taxon>Candidatus Nanopelagicaceae</taxon>
        <taxon>Candidatus Planktophila</taxon>
    </lineage>
</organism>
<dbReference type="EMBL" id="CP016769">
    <property type="protein sequence ID" value="ASY11320.1"/>
    <property type="molecule type" value="Genomic_DNA"/>
</dbReference>
<dbReference type="Pfam" id="PF00877">
    <property type="entry name" value="NLPC_P60"/>
    <property type="match status" value="1"/>
</dbReference>
<feature type="domain" description="NlpC/P60" evidence="7">
    <location>
        <begin position="214"/>
        <end position="332"/>
    </location>
</feature>
<dbReference type="Proteomes" id="UP000217144">
    <property type="component" value="Chromosome"/>
</dbReference>
<keyword evidence="4" id="KW-0788">Thiol protease</keyword>
<comment type="similarity">
    <text evidence="1">Belongs to the peptidase C40 family.</text>
</comment>
<dbReference type="AlphaFoldDB" id="A0AAC9YRX8"/>
<accession>A0AAC9YRX8</accession>
<dbReference type="PANTHER" id="PTHR47053">
    <property type="entry name" value="MUREIN DD-ENDOPEPTIDASE MEPH-RELATED"/>
    <property type="match status" value="1"/>
</dbReference>
<evidence type="ECO:0000313" key="9">
    <source>
        <dbReference type="Proteomes" id="UP000217144"/>
    </source>
</evidence>
<evidence type="ECO:0000259" key="7">
    <source>
        <dbReference type="PROSITE" id="PS51935"/>
    </source>
</evidence>
<evidence type="ECO:0000256" key="5">
    <source>
        <dbReference type="SAM" id="Coils"/>
    </source>
</evidence>
<dbReference type="InterPro" id="IPR051202">
    <property type="entry name" value="Peptidase_C40"/>
</dbReference>
<dbReference type="InterPro" id="IPR038765">
    <property type="entry name" value="Papain-like_cys_pep_sf"/>
</dbReference>
<dbReference type="GO" id="GO:0008234">
    <property type="term" value="F:cysteine-type peptidase activity"/>
    <property type="evidence" value="ECO:0007669"/>
    <property type="project" value="UniProtKB-KW"/>
</dbReference>
<evidence type="ECO:0000256" key="3">
    <source>
        <dbReference type="ARBA" id="ARBA00022801"/>
    </source>
</evidence>
<sequence>MRALLTLAIFLTSLIASPMAVAAPSVASVQRDVDRLRTLAAEKYEAANEANIRIKQLERESVTLIAKEAILKEKLNASSEILARIAIANFQGHGFGKTIDLMFSADPTQYLSDASVLDIITRGYSQELQEFKRNKQKVEASRYVVSDKTALLKREKLRLNKEVASAKSALAKAEKLLKSLKKEDREKLAQQEAERENKILSDSKRFAANYAGDNSRGSIALKYALKQIGDIYVWAAAGPTRWDCSGLTMRAYQTAGVSLPHSSRIQVKYGKSISYNSLKPGDLLFFGKPISHVSMYMGGGKMVQAPRPGKRVEVVNLTKRFGSKPFVGARRL</sequence>
<evidence type="ECO:0000256" key="4">
    <source>
        <dbReference type="ARBA" id="ARBA00022807"/>
    </source>
</evidence>
<feature type="signal peptide" evidence="6">
    <location>
        <begin position="1"/>
        <end position="22"/>
    </location>
</feature>
<keyword evidence="5" id="KW-0175">Coiled coil</keyword>
<dbReference type="GO" id="GO:0006508">
    <property type="term" value="P:proteolysis"/>
    <property type="evidence" value="ECO:0007669"/>
    <property type="project" value="UniProtKB-KW"/>
</dbReference>
<reference evidence="8 9" key="1">
    <citation type="submission" date="2016-07" db="EMBL/GenBank/DDBJ databases">
        <title>High microdiversification within the ubiquitous acI lineage of Actinobacteria.</title>
        <authorList>
            <person name="Neuenschwander S.M."/>
            <person name="Salcher M."/>
            <person name="Ghai R."/>
            <person name="Pernthaler J."/>
        </authorList>
    </citation>
    <scope>NUCLEOTIDE SEQUENCE [LARGE SCALE GENOMIC DNA]</scope>
    <source>
        <strain evidence="8">MMS-21-148</strain>
    </source>
</reference>
<feature type="coiled-coil region" evidence="5">
    <location>
        <begin position="156"/>
        <end position="190"/>
    </location>
</feature>
<keyword evidence="3 8" id="KW-0378">Hydrolase</keyword>
<evidence type="ECO:0000256" key="6">
    <source>
        <dbReference type="SAM" id="SignalP"/>
    </source>
</evidence>
<proteinExistence type="inferred from homology"/>
<gene>
    <name evidence="8" type="ORF">A1s21148_02415</name>
</gene>
<evidence type="ECO:0000313" key="8">
    <source>
        <dbReference type="EMBL" id="ASY11320.1"/>
    </source>
</evidence>
<dbReference type="Gene3D" id="3.90.1720.10">
    <property type="entry name" value="endopeptidase domain like (from Nostoc punctiforme)"/>
    <property type="match status" value="1"/>
</dbReference>
<name>A0AAC9YRX8_9ACTN</name>
<evidence type="ECO:0000256" key="1">
    <source>
        <dbReference type="ARBA" id="ARBA00007074"/>
    </source>
</evidence>
<dbReference type="PANTHER" id="PTHR47053:SF1">
    <property type="entry name" value="MUREIN DD-ENDOPEPTIDASE MEPH-RELATED"/>
    <property type="match status" value="1"/>
</dbReference>
<keyword evidence="2" id="KW-0645">Protease</keyword>
<protein>
    <submittedName>
        <fullName evidence="8">Cell wall hydrolase</fullName>
    </submittedName>
</protein>
<dbReference type="KEGG" id="plan:A1s21148_02415"/>